<organism evidence="1 2">
    <name type="scientific">Brachionus calyciflorus</name>
    <dbReference type="NCBI Taxonomy" id="104777"/>
    <lineage>
        <taxon>Eukaryota</taxon>
        <taxon>Metazoa</taxon>
        <taxon>Spiralia</taxon>
        <taxon>Gnathifera</taxon>
        <taxon>Rotifera</taxon>
        <taxon>Eurotatoria</taxon>
        <taxon>Monogononta</taxon>
        <taxon>Pseudotrocha</taxon>
        <taxon>Ploima</taxon>
        <taxon>Brachionidae</taxon>
        <taxon>Brachionus</taxon>
    </lineage>
</organism>
<dbReference type="InterPro" id="IPR032675">
    <property type="entry name" value="LRR_dom_sf"/>
</dbReference>
<dbReference type="Gene3D" id="3.80.10.10">
    <property type="entry name" value="Ribonuclease Inhibitor"/>
    <property type="match status" value="1"/>
</dbReference>
<sequence length="621" mass="73435">MMLAKLKVIEHYTKLRNTIDIETEKKLNYTKTDEDDHHEVIAKRKMNKMDEDEPELVNERRFKMIEKINEIEKLNLDYLKSNNSKLFVKPEHYFAPKYCFLVKENRSFFCDLSIVVLRHYLEYEELQEKEEEGEEEEEKDEYYNQIDIAQQTVIQRVEFKNYINDFSNQMDIKSIKLSLDYHLRENDFDLVEKLIDVNQIESLLVDVNPHFNWDFEITANCFSKFRQLSVLSLTFQHICSDYYFDIQPNTFVHLSSLIELSITPLKKTSSGLFNGLKQLKKLELRTNELESSCFYELENLKSLSLVVLPGSLGPSPVLPAKVFERLTNLRELIICGFLIESSCFIGIEKLNCLCFYFKQEYINLINEDVFSLLSNLEKLKLQTARSENCSKEDPFVINLTNLKRLKLLETDFRGSMETGSFNNLSSLVFFKSETINYEIQNLRNFECLECLDISFKDINLSETKDLDLPKLKYLKTEQHFIPVFKNSCLEYISPMNSNSHDLKNLKDVLLDQSSSLVALNLFFYNLDNVDLNKEFFMSFKNLIFFKSESFQNGLEIEEFLKKNQIIENSKIFRIQNCYYDLVMVSIYDNEIEMIEKHLTISNFSKEILIKKLKYQEILISR</sequence>
<dbReference type="AlphaFoldDB" id="A0A813TEF4"/>
<proteinExistence type="predicted"/>
<reference evidence="1" key="1">
    <citation type="submission" date="2021-02" db="EMBL/GenBank/DDBJ databases">
        <authorList>
            <person name="Nowell W R."/>
        </authorList>
    </citation>
    <scope>NUCLEOTIDE SEQUENCE</scope>
    <source>
        <strain evidence="1">Ploen Becks lab</strain>
    </source>
</reference>
<protein>
    <submittedName>
        <fullName evidence="1">Uncharacterized protein</fullName>
    </submittedName>
</protein>
<evidence type="ECO:0000313" key="1">
    <source>
        <dbReference type="EMBL" id="CAF0811445.1"/>
    </source>
</evidence>
<evidence type="ECO:0000313" key="2">
    <source>
        <dbReference type="Proteomes" id="UP000663879"/>
    </source>
</evidence>
<name>A0A813TEF4_9BILA</name>
<dbReference type="Proteomes" id="UP000663879">
    <property type="component" value="Unassembled WGS sequence"/>
</dbReference>
<comment type="caution">
    <text evidence="1">The sequence shown here is derived from an EMBL/GenBank/DDBJ whole genome shotgun (WGS) entry which is preliminary data.</text>
</comment>
<dbReference type="SUPFAM" id="SSF52058">
    <property type="entry name" value="L domain-like"/>
    <property type="match status" value="1"/>
</dbReference>
<keyword evidence="2" id="KW-1185">Reference proteome</keyword>
<accession>A0A813TEF4</accession>
<gene>
    <name evidence="1" type="ORF">OXX778_LOCUS6994</name>
</gene>
<dbReference type="EMBL" id="CAJNOC010000866">
    <property type="protein sequence ID" value="CAF0811445.1"/>
    <property type="molecule type" value="Genomic_DNA"/>
</dbReference>